<keyword evidence="7" id="KW-1185">Reference proteome</keyword>
<reference evidence="6 7" key="1">
    <citation type="submission" date="2018-02" db="EMBL/GenBank/DDBJ databases">
        <title>Novel Leptospira species isolated from soil and water in Japan.</title>
        <authorList>
            <person name="Nakao R."/>
            <person name="Masuzawa T."/>
        </authorList>
    </citation>
    <scope>NUCLEOTIDE SEQUENCE [LARGE SCALE GENOMIC DNA]</scope>
    <source>
        <strain evidence="6 7">YH101</strain>
    </source>
</reference>
<sequence length="198" mass="23321">MEVKKEEIRGLIDDCVLGKEFAWKEFIGRFHRLITGTVAHYVPSLEVSDTVQLVYLRLTHNDYQLLRRFKGESPPAFIIYLSEIAKNVSLSQTRVLRKKDYREGIGLDETIEILDERIQPEDQYFVLEEQDEILRQMERLDENSREILLLRLQNYKFKDIAEILGEPLGTVLARAKRAKEKLKKIVQDEIKSQEKEID</sequence>
<evidence type="ECO:0000313" key="6">
    <source>
        <dbReference type="EMBL" id="GBF48725.1"/>
    </source>
</evidence>
<dbReference type="InterPro" id="IPR039425">
    <property type="entry name" value="RNA_pol_sigma-70-like"/>
</dbReference>
<feature type="domain" description="RNA polymerase sigma factor 70 region 4 type 2" evidence="5">
    <location>
        <begin position="131"/>
        <end position="182"/>
    </location>
</feature>
<evidence type="ECO:0000256" key="1">
    <source>
        <dbReference type="ARBA" id="ARBA00010641"/>
    </source>
</evidence>
<dbReference type="Proteomes" id="UP000245133">
    <property type="component" value="Unassembled WGS sequence"/>
</dbReference>
<proteinExistence type="inferred from homology"/>
<evidence type="ECO:0000256" key="3">
    <source>
        <dbReference type="ARBA" id="ARBA00023082"/>
    </source>
</evidence>
<dbReference type="Gene3D" id="1.10.1740.10">
    <property type="match status" value="1"/>
</dbReference>
<protein>
    <submittedName>
        <fullName evidence="6">RNA polymerase sigma subunit</fullName>
    </submittedName>
</protein>
<evidence type="ECO:0000256" key="4">
    <source>
        <dbReference type="ARBA" id="ARBA00023163"/>
    </source>
</evidence>
<dbReference type="PANTHER" id="PTHR43133:SF51">
    <property type="entry name" value="RNA POLYMERASE SIGMA FACTOR"/>
    <property type="match status" value="1"/>
</dbReference>
<gene>
    <name evidence="6" type="primary">rpoE</name>
    <name evidence="6" type="ORF">LPTSP4_02250</name>
</gene>
<evidence type="ECO:0000256" key="2">
    <source>
        <dbReference type="ARBA" id="ARBA00023015"/>
    </source>
</evidence>
<name>A0A2P2DVS7_9LEPT</name>
<evidence type="ECO:0000313" key="7">
    <source>
        <dbReference type="Proteomes" id="UP000245133"/>
    </source>
</evidence>
<comment type="similarity">
    <text evidence="1">Belongs to the sigma-70 factor family. ECF subfamily.</text>
</comment>
<dbReference type="GO" id="GO:0016987">
    <property type="term" value="F:sigma factor activity"/>
    <property type="evidence" value="ECO:0007669"/>
    <property type="project" value="UniProtKB-KW"/>
</dbReference>
<keyword evidence="4" id="KW-0804">Transcription</keyword>
<keyword evidence="2" id="KW-0805">Transcription regulation</keyword>
<dbReference type="InterPro" id="IPR036388">
    <property type="entry name" value="WH-like_DNA-bd_sf"/>
</dbReference>
<keyword evidence="3" id="KW-0731">Sigma factor</keyword>
<dbReference type="Gene3D" id="1.10.10.10">
    <property type="entry name" value="Winged helix-like DNA-binding domain superfamily/Winged helix DNA-binding domain"/>
    <property type="match status" value="1"/>
</dbReference>
<comment type="caution">
    <text evidence="6">The sequence shown here is derived from an EMBL/GenBank/DDBJ whole genome shotgun (WGS) entry which is preliminary data.</text>
</comment>
<evidence type="ECO:0000259" key="5">
    <source>
        <dbReference type="Pfam" id="PF08281"/>
    </source>
</evidence>
<dbReference type="GO" id="GO:0003677">
    <property type="term" value="F:DNA binding"/>
    <property type="evidence" value="ECO:0007669"/>
    <property type="project" value="InterPro"/>
</dbReference>
<dbReference type="InterPro" id="IPR013324">
    <property type="entry name" value="RNA_pol_sigma_r3/r4-like"/>
</dbReference>
<dbReference type="NCBIfam" id="TIGR02937">
    <property type="entry name" value="sigma70-ECF"/>
    <property type="match status" value="1"/>
</dbReference>
<dbReference type="SUPFAM" id="SSF88659">
    <property type="entry name" value="Sigma3 and sigma4 domains of RNA polymerase sigma factors"/>
    <property type="match status" value="1"/>
</dbReference>
<dbReference type="AlphaFoldDB" id="A0A2P2DVS7"/>
<dbReference type="SUPFAM" id="SSF88946">
    <property type="entry name" value="Sigma2 domain of RNA polymerase sigma factors"/>
    <property type="match status" value="1"/>
</dbReference>
<organism evidence="6 7">
    <name type="scientific">Leptospira ryugenii</name>
    <dbReference type="NCBI Taxonomy" id="1917863"/>
    <lineage>
        <taxon>Bacteria</taxon>
        <taxon>Pseudomonadati</taxon>
        <taxon>Spirochaetota</taxon>
        <taxon>Spirochaetia</taxon>
        <taxon>Leptospirales</taxon>
        <taxon>Leptospiraceae</taxon>
        <taxon>Leptospira</taxon>
    </lineage>
</organism>
<dbReference type="InterPro" id="IPR013249">
    <property type="entry name" value="RNA_pol_sigma70_r4_t2"/>
</dbReference>
<dbReference type="InterPro" id="IPR013325">
    <property type="entry name" value="RNA_pol_sigma_r2"/>
</dbReference>
<dbReference type="InterPro" id="IPR014284">
    <property type="entry name" value="RNA_pol_sigma-70_dom"/>
</dbReference>
<accession>A0A2P2DVS7</accession>
<dbReference type="RefSeq" id="WP_108972853.1">
    <property type="nucleotide sequence ID" value="NZ_BFBB01000002.1"/>
</dbReference>
<dbReference type="OrthoDB" id="9782703at2"/>
<dbReference type="GO" id="GO:0006352">
    <property type="term" value="P:DNA-templated transcription initiation"/>
    <property type="evidence" value="ECO:0007669"/>
    <property type="project" value="InterPro"/>
</dbReference>
<dbReference type="PANTHER" id="PTHR43133">
    <property type="entry name" value="RNA POLYMERASE ECF-TYPE SIGMA FACTO"/>
    <property type="match status" value="1"/>
</dbReference>
<dbReference type="Pfam" id="PF08281">
    <property type="entry name" value="Sigma70_r4_2"/>
    <property type="match status" value="1"/>
</dbReference>
<dbReference type="EMBL" id="BFBB01000002">
    <property type="protein sequence ID" value="GBF48725.1"/>
    <property type="molecule type" value="Genomic_DNA"/>
</dbReference>